<dbReference type="GO" id="GO:0016763">
    <property type="term" value="F:pentosyltransferase activity"/>
    <property type="evidence" value="ECO:0007669"/>
    <property type="project" value="TreeGrafter"/>
</dbReference>
<feature type="transmembrane region" description="Helical" evidence="9">
    <location>
        <begin position="180"/>
        <end position="199"/>
    </location>
</feature>
<dbReference type="RefSeq" id="WP_271188580.1">
    <property type="nucleotide sequence ID" value="NZ_BSFJ01000004.1"/>
</dbReference>
<keyword evidence="6 9" id="KW-1133">Transmembrane helix</keyword>
<dbReference type="InterPro" id="IPR038731">
    <property type="entry name" value="RgtA/B/C-like"/>
</dbReference>
<dbReference type="Proteomes" id="UP001143370">
    <property type="component" value="Unassembled WGS sequence"/>
</dbReference>
<keyword evidence="3" id="KW-0328">Glycosyltransferase</keyword>
<keyword evidence="7 9" id="KW-0472">Membrane</keyword>
<feature type="transmembrane region" description="Helical" evidence="9">
    <location>
        <begin position="115"/>
        <end position="135"/>
    </location>
</feature>
<dbReference type="InterPro" id="IPR050297">
    <property type="entry name" value="LipidA_mod_glycosyltrf_83"/>
</dbReference>
<accession>A0A9W6J6V4</accession>
<dbReference type="EMBL" id="BSFJ01000004">
    <property type="protein sequence ID" value="GLK70414.1"/>
    <property type="molecule type" value="Genomic_DNA"/>
</dbReference>
<dbReference type="AlphaFoldDB" id="A0A9W6J6V4"/>
<evidence type="ECO:0000256" key="2">
    <source>
        <dbReference type="ARBA" id="ARBA00022475"/>
    </source>
</evidence>
<protein>
    <submittedName>
        <fullName evidence="11">Glycosyl transferase</fullName>
    </submittedName>
</protein>
<comment type="caution">
    <text evidence="11">The sequence shown here is derived from an EMBL/GenBank/DDBJ whole genome shotgun (WGS) entry which is preliminary data.</text>
</comment>
<sequence length="521" mass="55696">MSAPSAASPPSGVSVTTAQATRGALAIIAALLAFRLALAAFVPLVPDEAYYALWAQGLSAGYFDHPPMIAFFIRGGQMLVGDTALGVRLLCVLSVIPASFFIWRAAEEWLEDRNAGALAAVLYNVTIFGFLGMTLATPDAPLALFCAAMAWGAVRVLRNPSPPAWLAMGVATGLALQSKYSGLMLAGAFALAVLALAPLRRQLLTPWPWVAGLVAVLVFAPNLAWNAAHDWETFTKQGGRVTAQARFRPQFLPEFIGSQIGLATPLVFLFAVIGLLPRGARAFRPGGARGLLMVLLLVPLAYFAWHSLRGRVEGNWVGFLYPLLAIAAAAGLLAPARTPARWLDGIHGARLRRATVPLALGLVLALGLYALFLPTPLGGAKDAILRMTRGWPEFAAAIDARRREIGASAILTNDYQMTAMLKRQLPGVMVQQFDERARYAFMDEPDVLAQPGPLLLVLSSYRGFQLIHETFGERHDLGAVSRGYRGVTLPPVPLYRLDRAAPPAPAKPTPPKPTPAAPAAP</sequence>
<evidence type="ECO:0000256" key="9">
    <source>
        <dbReference type="SAM" id="Phobius"/>
    </source>
</evidence>
<reference evidence="11" key="2">
    <citation type="submission" date="2023-01" db="EMBL/GenBank/DDBJ databases">
        <authorList>
            <person name="Sun Q."/>
            <person name="Evtushenko L."/>
        </authorList>
    </citation>
    <scope>NUCLEOTIDE SEQUENCE</scope>
    <source>
        <strain evidence="11">VKM B-2484</strain>
    </source>
</reference>
<evidence type="ECO:0000313" key="11">
    <source>
        <dbReference type="EMBL" id="GLK70414.1"/>
    </source>
</evidence>
<feature type="transmembrane region" description="Helical" evidence="9">
    <location>
        <begin position="85"/>
        <end position="103"/>
    </location>
</feature>
<feature type="domain" description="Glycosyltransferase RgtA/B/C/D-like" evidence="10">
    <location>
        <begin position="64"/>
        <end position="225"/>
    </location>
</feature>
<comment type="subcellular location">
    <subcellularLocation>
        <location evidence="1">Cell membrane</location>
        <topology evidence="1">Multi-pass membrane protein</topology>
    </subcellularLocation>
</comment>
<feature type="transmembrane region" description="Helical" evidence="9">
    <location>
        <begin position="256"/>
        <end position="276"/>
    </location>
</feature>
<keyword evidence="4 11" id="KW-0808">Transferase</keyword>
<evidence type="ECO:0000313" key="12">
    <source>
        <dbReference type="Proteomes" id="UP001143370"/>
    </source>
</evidence>
<gene>
    <name evidence="11" type="ORF">GCM10017643_05290</name>
</gene>
<evidence type="ECO:0000256" key="5">
    <source>
        <dbReference type="ARBA" id="ARBA00022692"/>
    </source>
</evidence>
<evidence type="ECO:0000256" key="1">
    <source>
        <dbReference type="ARBA" id="ARBA00004651"/>
    </source>
</evidence>
<evidence type="ECO:0000256" key="6">
    <source>
        <dbReference type="ARBA" id="ARBA00022989"/>
    </source>
</evidence>
<feature type="transmembrane region" description="Helical" evidence="9">
    <location>
        <begin position="354"/>
        <end position="372"/>
    </location>
</feature>
<feature type="transmembrane region" description="Helical" evidence="9">
    <location>
        <begin position="206"/>
        <end position="225"/>
    </location>
</feature>
<evidence type="ECO:0000256" key="8">
    <source>
        <dbReference type="SAM" id="MobiDB-lite"/>
    </source>
</evidence>
<feature type="transmembrane region" description="Helical" evidence="9">
    <location>
        <begin position="288"/>
        <end position="308"/>
    </location>
</feature>
<feature type="region of interest" description="Disordered" evidence="8">
    <location>
        <begin position="498"/>
        <end position="521"/>
    </location>
</feature>
<dbReference type="PANTHER" id="PTHR33908:SF11">
    <property type="entry name" value="MEMBRANE PROTEIN"/>
    <property type="match status" value="1"/>
</dbReference>
<reference evidence="11" key="1">
    <citation type="journal article" date="2014" name="Int. J. Syst. Evol. Microbiol.">
        <title>Complete genome sequence of Corynebacterium casei LMG S-19264T (=DSM 44701T), isolated from a smear-ripened cheese.</title>
        <authorList>
            <consortium name="US DOE Joint Genome Institute (JGI-PGF)"/>
            <person name="Walter F."/>
            <person name="Albersmeier A."/>
            <person name="Kalinowski J."/>
            <person name="Ruckert C."/>
        </authorList>
    </citation>
    <scope>NUCLEOTIDE SEQUENCE</scope>
    <source>
        <strain evidence="11">VKM B-2484</strain>
    </source>
</reference>
<dbReference type="GO" id="GO:0009103">
    <property type="term" value="P:lipopolysaccharide biosynthetic process"/>
    <property type="evidence" value="ECO:0007669"/>
    <property type="project" value="UniProtKB-ARBA"/>
</dbReference>
<evidence type="ECO:0000256" key="3">
    <source>
        <dbReference type="ARBA" id="ARBA00022676"/>
    </source>
</evidence>
<dbReference type="Pfam" id="PF13231">
    <property type="entry name" value="PMT_2"/>
    <property type="match status" value="1"/>
</dbReference>
<evidence type="ECO:0000259" key="10">
    <source>
        <dbReference type="Pfam" id="PF13231"/>
    </source>
</evidence>
<proteinExistence type="predicted"/>
<feature type="compositionally biased region" description="Pro residues" evidence="8">
    <location>
        <begin position="502"/>
        <end position="521"/>
    </location>
</feature>
<keyword evidence="2" id="KW-1003">Cell membrane</keyword>
<evidence type="ECO:0000256" key="4">
    <source>
        <dbReference type="ARBA" id="ARBA00022679"/>
    </source>
</evidence>
<feature type="transmembrane region" description="Helical" evidence="9">
    <location>
        <begin position="314"/>
        <end position="334"/>
    </location>
</feature>
<dbReference type="GO" id="GO:0005886">
    <property type="term" value="C:plasma membrane"/>
    <property type="evidence" value="ECO:0007669"/>
    <property type="project" value="UniProtKB-SubCell"/>
</dbReference>
<evidence type="ECO:0000256" key="7">
    <source>
        <dbReference type="ARBA" id="ARBA00023136"/>
    </source>
</evidence>
<dbReference type="PANTHER" id="PTHR33908">
    <property type="entry name" value="MANNOSYLTRANSFERASE YKCB-RELATED"/>
    <property type="match status" value="1"/>
</dbReference>
<organism evidence="11 12">
    <name type="scientific">Ancylobacter dichloromethanicus</name>
    <dbReference type="NCBI Taxonomy" id="518825"/>
    <lineage>
        <taxon>Bacteria</taxon>
        <taxon>Pseudomonadati</taxon>
        <taxon>Pseudomonadota</taxon>
        <taxon>Alphaproteobacteria</taxon>
        <taxon>Hyphomicrobiales</taxon>
        <taxon>Xanthobacteraceae</taxon>
        <taxon>Ancylobacter</taxon>
    </lineage>
</organism>
<keyword evidence="5 9" id="KW-0812">Transmembrane</keyword>
<keyword evidence="12" id="KW-1185">Reference proteome</keyword>
<name>A0A9W6J6V4_9HYPH</name>